<protein>
    <submittedName>
        <fullName evidence="3">Membrane protein</fullName>
    </submittedName>
</protein>
<dbReference type="RefSeq" id="WP_044299689.1">
    <property type="nucleotide sequence ID" value="NZ_CP036542.1"/>
</dbReference>
<keyword evidence="1" id="KW-0812">Transmembrane</keyword>
<proteinExistence type="predicted"/>
<name>A0A0I9SCN5_BACFG</name>
<keyword evidence="1" id="KW-0472">Membrane</keyword>
<comment type="caution">
    <text evidence="3">The sequence shown here is derived from an EMBL/GenBank/DDBJ whole genome shotgun (WGS) entry which is preliminary data.</text>
</comment>
<feature type="signal peptide" evidence="2">
    <location>
        <begin position="1"/>
        <end position="23"/>
    </location>
</feature>
<evidence type="ECO:0000256" key="2">
    <source>
        <dbReference type="SAM" id="SignalP"/>
    </source>
</evidence>
<evidence type="ECO:0000256" key="1">
    <source>
        <dbReference type="SAM" id="Phobius"/>
    </source>
</evidence>
<feature type="chain" id="PRO_5044366535" evidence="2">
    <location>
        <begin position="24"/>
        <end position="355"/>
    </location>
</feature>
<accession>A0A0I9SCN5</accession>
<dbReference type="PROSITE" id="PS51257">
    <property type="entry name" value="PROKAR_LIPOPROTEIN"/>
    <property type="match status" value="1"/>
</dbReference>
<sequence>MKTKNLLPILLLAVSMVSCTTYYQVKTQVFPDGSARREVYAFGDSAFMAGNRAQNPFMFSLDSGWTVTRFDSVRMHNYFGEKEKINVCASREQASVDLFSEQVRPKDPMFRPLVTPRETLTKHFRWFYTYYTYNGVYPELTEKGPVPLKNYLNESEQKLWFQGDDTAYRGMNGLEMKEVLDRLEGQFVQWYNRSLYELSIEVMRPFIADLKQGDYLSRLNAAKDSLYQAYRPQNDDPDFSPALVCQLLDTHFHTDCFSLLYKEKQQEVDKKFDEETRSVELFGVVIQYELNMPGQMLSANTTFREDDHWVWKVDAYRLLAGEYLLTAESRVPNLWAFILTGLLILLGIAYWIKKR</sequence>
<evidence type="ECO:0000313" key="3">
    <source>
        <dbReference type="EMBL" id="KFX76048.1"/>
    </source>
</evidence>
<keyword evidence="2" id="KW-0732">Signal</keyword>
<dbReference type="PATRIC" id="fig|817.53.peg.616"/>
<organism evidence="3">
    <name type="scientific">Bacteroides fragilis</name>
    <dbReference type="NCBI Taxonomy" id="817"/>
    <lineage>
        <taxon>Bacteria</taxon>
        <taxon>Pseudomonadati</taxon>
        <taxon>Bacteroidota</taxon>
        <taxon>Bacteroidia</taxon>
        <taxon>Bacteroidales</taxon>
        <taxon>Bacteroidaceae</taxon>
        <taxon>Bacteroides</taxon>
    </lineage>
</organism>
<reference evidence="3" key="1">
    <citation type="book" date="2014" name="THE 24TH EUROPEAN CONGRESS OF CLINICAL MICROBIOLOGY AND INFECTIOUS DISEASES" publisher="ECCMID 2014" city="Barcelona, Spain">
        <title>Identification of resistance genes in three multidrug-resistant Bacteroides fragilis isolates by whole genome sequencing.</title>
        <editorList>
            <person name="Unknown"/>
            <person name="A."/>
        </editorList>
        <authorList>
            <person name="Sydenham T.V."/>
            <person name="Hasman H."/>
            <person name="Wang M."/>
            <person name="Soki J."/>
            <person name="Nagy E."/>
            <person name="Justesen U.S."/>
        </authorList>
    </citation>
    <scope>NUCLEOTIDE SEQUENCE</scope>
    <source>
        <strain evidence="3">DCMOUH0018B</strain>
    </source>
</reference>
<gene>
    <name evidence="3" type="ORF">EE52_0202880</name>
</gene>
<dbReference type="EMBL" id="JMZZ02000040">
    <property type="protein sequence ID" value="KFX76048.1"/>
    <property type="molecule type" value="Genomic_DNA"/>
</dbReference>
<feature type="transmembrane region" description="Helical" evidence="1">
    <location>
        <begin position="334"/>
        <end position="352"/>
    </location>
</feature>
<keyword evidence="1" id="KW-1133">Transmembrane helix</keyword>
<reference evidence="3" key="2">
    <citation type="submission" date="2014-07" db="EMBL/GenBank/DDBJ databases">
        <title>Genetics and epidemiology of antimicrobial resistance in B. fragilis group.</title>
        <authorList>
            <person name="Sydenham T.V."/>
            <person name="Hasman H."/>
            <person name="Kemp M."/>
            <person name="Justesen U.S."/>
        </authorList>
    </citation>
    <scope>NUCLEOTIDE SEQUENCE [LARGE SCALE GENOMIC DNA]</scope>
    <source>
        <strain evidence="3">DCMOUH0018B</strain>
    </source>
</reference>
<dbReference type="AlphaFoldDB" id="A0A0I9SCN5"/>